<comment type="caution">
    <text evidence="2">The sequence shown here is derived from an EMBL/GenBank/DDBJ whole genome shotgun (WGS) entry which is preliminary data.</text>
</comment>
<evidence type="ECO:0000313" key="2">
    <source>
        <dbReference type="EMBL" id="MBW0563443.1"/>
    </source>
</evidence>
<dbReference type="EMBL" id="AVOT02074227">
    <property type="protein sequence ID" value="MBW0563443.1"/>
    <property type="molecule type" value="Genomic_DNA"/>
</dbReference>
<protein>
    <recommendedName>
        <fullName evidence="1">Tf2-1-like SH3-like domain-containing protein</fullName>
    </recommendedName>
</protein>
<dbReference type="Pfam" id="PF24626">
    <property type="entry name" value="SH3_Tf2-1"/>
    <property type="match status" value="1"/>
</dbReference>
<evidence type="ECO:0000259" key="1">
    <source>
        <dbReference type="Pfam" id="PF24626"/>
    </source>
</evidence>
<sequence length="161" mass="18365">MERKSVNDAFEYAKQKWHKSYKVPAFKVGDLLLVSTLNFHNIKSPKKLADSYLGPFVIVALHGNNSVQVELSDKLENKHPTFPASLIKPYQTADEELFPLSNLTPLTLPPVEQTEDKKIRNSFNNGDLGVKINENIMLDIEIQYMKMNGLQNEKYLTEINS</sequence>
<accession>A0A9Q3JJU0</accession>
<name>A0A9Q3JJU0_9BASI</name>
<feature type="domain" description="Tf2-1-like SH3-like" evidence="1">
    <location>
        <begin position="29"/>
        <end position="90"/>
    </location>
</feature>
<keyword evidence="3" id="KW-1185">Reference proteome</keyword>
<evidence type="ECO:0000313" key="3">
    <source>
        <dbReference type="Proteomes" id="UP000765509"/>
    </source>
</evidence>
<dbReference type="Proteomes" id="UP000765509">
    <property type="component" value="Unassembled WGS sequence"/>
</dbReference>
<reference evidence="2" key="1">
    <citation type="submission" date="2021-03" db="EMBL/GenBank/DDBJ databases">
        <title>Draft genome sequence of rust myrtle Austropuccinia psidii MF-1, a brazilian biotype.</title>
        <authorList>
            <person name="Quecine M.C."/>
            <person name="Pachon D.M.R."/>
            <person name="Bonatelli M.L."/>
            <person name="Correr F.H."/>
            <person name="Franceschini L.M."/>
            <person name="Leite T.F."/>
            <person name="Margarido G.R.A."/>
            <person name="Almeida C.A."/>
            <person name="Ferrarezi J.A."/>
            <person name="Labate C.A."/>
        </authorList>
    </citation>
    <scope>NUCLEOTIDE SEQUENCE</scope>
    <source>
        <strain evidence="2">MF-1</strain>
    </source>
</reference>
<organism evidence="2 3">
    <name type="scientific">Austropuccinia psidii MF-1</name>
    <dbReference type="NCBI Taxonomy" id="1389203"/>
    <lineage>
        <taxon>Eukaryota</taxon>
        <taxon>Fungi</taxon>
        <taxon>Dikarya</taxon>
        <taxon>Basidiomycota</taxon>
        <taxon>Pucciniomycotina</taxon>
        <taxon>Pucciniomycetes</taxon>
        <taxon>Pucciniales</taxon>
        <taxon>Sphaerophragmiaceae</taxon>
        <taxon>Austropuccinia</taxon>
    </lineage>
</organism>
<dbReference type="InterPro" id="IPR056924">
    <property type="entry name" value="SH3_Tf2-1"/>
</dbReference>
<dbReference type="AlphaFoldDB" id="A0A9Q3JJU0"/>
<gene>
    <name evidence="2" type="ORF">O181_103158</name>
</gene>
<proteinExistence type="predicted"/>